<dbReference type="SMART" id="SM00200">
    <property type="entry name" value="SEA"/>
    <property type="match status" value="2"/>
</dbReference>
<dbReference type="SUPFAM" id="SSF82671">
    <property type="entry name" value="SEA domain"/>
    <property type="match status" value="1"/>
</dbReference>
<evidence type="ECO:0000256" key="18">
    <source>
        <dbReference type="PROSITE-ProRule" id="PRU00076"/>
    </source>
</evidence>
<organism evidence="22 23">
    <name type="scientific">Silurus meridionalis</name>
    <name type="common">Southern catfish</name>
    <name type="synonym">Silurus soldatovi meridionalis</name>
    <dbReference type="NCBI Taxonomy" id="175797"/>
    <lineage>
        <taxon>Eukaryota</taxon>
        <taxon>Metazoa</taxon>
        <taxon>Chordata</taxon>
        <taxon>Craniata</taxon>
        <taxon>Vertebrata</taxon>
        <taxon>Euteleostomi</taxon>
        <taxon>Actinopterygii</taxon>
        <taxon>Neopterygii</taxon>
        <taxon>Teleostei</taxon>
        <taxon>Ostariophysi</taxon>
        <taxon>Siluriformes</taxon>
        <taxon>Siluridae</taxon>
        <taxon>Silurus</taxon>
    </lineage>
</organism>
<protein>
    <recommendedName>
        <fullName evidence="16">Interphotoreceptor matrix proteoglycan 2</fullName>
    </recommendedName>
    <alternativeName>
        <fullName evidence="17">Sialoprotein associated with cones and rods proteoglycan</fullName>
    </alternativeName>
</protein>
<evidence type="ECO:0000256" key="17">
    <source>
        <dbReference type="ARBA" id="ARBA00080162"/>
    </source>
</evidence>
<reference evidence="22" key="1">
    <citation type="submission" date="2020-08" db="EMBL/GenBank/DDBJ databases">
        <title>Chromosome-level assembly of Southern catfish (Silurus meridionalis) provides insights into visual adaptation to the nocturnal and benthic lifestyles.</title>
        <authorList>
            <person name="Zhang Y."/>
            <person name="Wang D."/>
            <person name="Peng Z."/>
        </authorList>
    </citation>
    <scope>NUCLEOTIDE SEQUENCE</scope>
    <source>
        <strain evidence="22">SWU-2019-XX</strain>
        <tissue evidence="22">Muscle</tissue>
    </source>
</reference>
<dbReference type="PROSITE" id="PS50026">
    <property type="entry name" value="EGF_3"/>
    <property type="match status" value="1"/>
</dbReference>
<keyword evidence="13" id="KW-0325">Glycoprotein</keyword>
<keyword evidence="3" id="KW-0964">Secreted</keyword>
<comment type="caution">
    <text evidence="22">The sequence shown here is derived from an EMBL/GenBank/DDBJ whole genome shotgun (WGS) entry which is preliminary data.</text>
</comment>
<sequence length="1037" mass="117036">MASVFALSTDDANWVPRLRELDKFNEALEERGLLRRRKQNLPLSNGVQFCSQEKLQQAIASHFKYYQLRACQEIVWEAFKIFLYRLPVEDEYQHWMRQCQTGTISAREIGITFSQSEEHLKAMMHATVVSPSYFTAIISLSNNCKLHLCDPSKEQDISPSGLSCIFSLVNAIGKITNNKINSASPASHMTKRSLLVDGSGDNLKTKIRLDMDGVSLRLAPGSSGTTISEKHNEFSCNIEPMAVLIHPTVENRMNLTAILKEERWREQLSNPTSSQYYTLSQQFSEKVSAALEKLNEFKSVSIQDFRPHMDPSGRESVLVNYAVSLITRAQEISSETLNFITMHLNIVEGNNIESEKPTVLYTVADMHVYITEAPSENTSPEEAQHTKGPKQLEIMHETQTTTKTQDYPIVGMEEDSSLSEEIYMGVIDVTVQQQLTEQTSISKDAKVKEDLLYSTFEAQPSVTPTVTFTQAAGPTHAVSDNKTYQRDDILENNLSKDNEKSIGKMDEDTSVLTDRSLAEDYKFSIVTEYGQQNHQRKKTNLQRQPMEKITLEKKELVMHVQKEKAVKGDPEVPTQTEIKVMEVTVASKEIKKPVTLAGIKVKVNDAVNDEREHFDVSIVMEGDMPAVETITPSFQTPEMEITTEPCPVHSIHLSPEFEPTMPTDITISVHIPTRKEEESEIAMPTSPGHVLIVFFSLRVTNMIFTEDLFNKSSPEYKALEQRFLELLVPYLQSNLSDFQNLEILNFRNGSIVVNSRVKFGKPVPHGVTTAVYVILEDFCNTAYQTMNLAIDKYSLDVESGDQADPCKFQACNEFAECTVNRWSSEAVCVCNPGYFSIDGLPCQSICEIQGDFCLNEGKCDIVPGRGAICRCRVGKNWWYRGEHCEEYVSELLVVGLAIASVTGFLLLALAIIFFLARALRNQYDDELQDTVRGGDSVASLEWATKYNPMYESDATTGYSHYYRRYPEPPIHSSASAEASTDFSSEEIQHVYENSQLTKEEIQDRIRIIELYAKDRQFVKLAKQHQVLADTPSETSSM</sequence>
<dbReference type="PROSITE" id="PS01186">
    <property type="entry name" value="EGF_2"/>
    <property type="match status" value="1"/>
</dbReference>
<dbReference type="GO" id="GO:0007601">
    <property type="term" value="P:visual perception"/>
    <property type="evidence" value="ECO:0007669"/>
    <property type="project" value="InterPro"/>
</dbReference>
<evidence type="ECO:0000313" key="22">
    <source>
        <dbReference type="EMBL" id="KAF7709265.1"/>
    </source>
</evidence>
<keyword evidence="5 18" id="KW-0245">EGF-like domain</keyword>
<keyword evidence="6" id="KW-0358">Heparin-binding</keyword>
<comment type="subcellular location">
    <subcellularLocation>
        <location evidence="15">Photoreceptor inner segment membrane</location>
        <topology evidence="15">Single-pass type I membrane protein</topology>
    </subcellularLocation>
    <subcellularLocation>
        <location evidence="1">Photoreceptor outer segment membrane</location>
        <topology evidence="1">Single-pass type I membrane protein</topology>
    </subcellularLocation>
    <subcellularLocation>
        <location evidence="2">Secreted</location>
        <location evidence="2">Extracellular space</location>
        <location evidence="2">Extracellular matrix</location>
        <location evidence="2">Interphotoreceptor matrix</location>
    </subcellularLocation>
</comment>
<keyword evidence="7 19" id="KW-0812">Transmembrane</keyword>
<evidence type="ECO:0000256" key="16">
    <source>
        <dbReference type="ARBA" id="ARBA00074164"/>
    </source>
</evidence>
<dbReference type="EMBL" id="JABFDY010000003">
    <property type="protein sequence ID" value="KAF7709265.1"/>
    <property type="molecule type" value="Genomic_DNA"/>
</dbReference>
<name>A0A8T0BQY2_SILME</name>
<keyword evidence="8" id="KW-0732">Signal</keyword>
<comment type="caution">
    <text evidence="18">Lacks conserved residue(s) required for the propagation of feature annotation.</text>
</comment>
<dbReference type="FunFam" id="3.30.70.960:FF:000002">
    <property type="entry name" value="Interphotoreceptor matrix proteoglycan 2"/>
    <property type="match status" value="1"/>
</dbReference>
<evidence type="ECO:0000256" key="3">
    <source>
        <dbReference type="ARBA" id="ARBA00022525"/>
    </source>
</evidence>
<evidence type="ECO:0000256" key="11">
    <source>
        <dbReference type="ARBA" id="ARBA00023136"/>
    </source>
</evidence>
<dbReference type="PANTHER" id="PTHR12199">
    <property type="entry name" value="INTERPHOTORECEPTOR MATRIX PROTEOGLYCAN"/>
    <property type="match status" value="1"/>
</dbReference>
<keyword evidence="10 19" id="KW-1133">Transmembrane helix</keyword>
<keyword evidence="4" id="KW-0272">Extracellular matrix</keyword>
<proteinExistence type="predicted"/>
<evidence type="ECO:0000256" key="8">
    <source>
        <dbReference type="ARBA" id="ARBA00022729"/>
    </source>
</evidence>
<dbReference type="PROSITE" id="PS50024">
    <property type="entry name" value="SEA"/>
    <property type="match status" value="2"/>
</dbReference>
<evidence type="ECO:0000256" key="7">
    <source>
        <dbReference type="ARBA" id="ARBA00022692"/>
    </source>
</evidence>
<evidence type="ECO:0000259" key="21">
    <source>
        <dbReference type="PROSITE" id="PS50026"/>
    </source>
</evidence>
<feature type="domain" description="EGF-like" evidence="21">
    <location>
        <begin position="802"/>
        <end position="843"/>
    </location>
</feature>
<keyword evidence="14" id="KW-0966">Cell projection</keyword>
<keyword evidence="23" id="KW-1185">Reference proteome</keyword>
<evidence type="ECO:0000256" key="2">
    <source>
        <dbReference type="ARBA" id="ARBA00004593"/>
    </source>
</evidence>
<dbReference type="InterPro" id="IPR039861">
    <property type="entry name" value="IMPG"/>
</dbReference>
<dbReference type="GO" id="GO:0008201">
    <property type="term" value="F:heparin binding"/>
    <property type="evidence" value="ECO:0007669"/>
    <property type="project" value="UniProtKB-KW"/>
</dbReference>
<evidence type="ECO:0000256" key="14">
    <source>
        <dbReference type="ARBA" id="ARBA00023273"/>
    </source>
</evidence>
<dbReference type="PANTHER" id="PTHR12199:SF4">
    <property type="entry name" value="INTERPHOTORECEPTOR MATRIX PROTEOGLYCAN 2"/>
    <property type="match status" value="1"/>
</dbReference>
<dbReference type="InterPro" id="IPR000082">
    <property type="entry name" value="SEA_dom"/>
</dbReference>
<evidence type="ECO:0000256" key="1">
    <source>
        <dbReference type="ARBA" id="ARBA00004451"/>
    </source>
</evidence>
<evidence type="ECO:0000256" key="15">
    <source>
        <dbReference type="ARBA" id="ARBA00060509"/>
    </source>
</evidence>
<evidence type="ECO:0000256" key="5">
    <source>
        <dbReference type="ARBA" id="ARBA00022536"/>
    </source>
</evidence>
<keyword evidence="11 19" id="KW-0472">Membrane</keyword>
<dbReference type="GO" id="GO:0033165">
    <property type="term" value="C:interphotoreceptor matrix"/>
    <property type="evidence" value="ECO:0007669"/>
    <property type="project" value="UniProtKB-SubCell"/>
</dbReference>
<dbReference type="InterPro" id="IPR036364">
    <property type="entry name" value="SEA_dom_sf"/>
</dbReference>
<dbReference type="GO" id="GO:0005540">
    <property type="term" value="F:hyaluronic acid binding"/>
    <property type="evidence" value="ECO:0007669"/>
    <property type="project" value="TreeGrafter"/>
</dbReference>
<evidence type="ECO:0000256" key="19">
    <source>
        <dbReference type="SAM" id="Phobius"/>
    </source>
</evidence>
<evidence type="ECO:0000256" key="13">
    <source>
        <dbReference type="ARBA" id="ARBA00023180"/>
    </source>
</evidence>
<feature type="disulfide bond" evidence="18">
    <location>
        <begin position="811"/>
        <end position="828"/>
    </location>
</feature>
<feature type="domain" description="SEA" evidence="20">
    <location>
        <begin position="247"/>
        <end position="375"/>
    </location>
</feature>
<evidence type="ECO:0000313" key="23">
    <source>
        <dbReference type="Proteomes" id="UP000606274"/>
    </source>
</evidence>
<gene>
    <name evidence="22" type="ORF">HF521_016115</name>
</gene>
<evidence type="ECO:0000256" key="10">
    <source>
        <dbReference type="ARBA" id="ARBA00022989"/>
    </source>
</evidence>
<evidence type="ECO:0000259" key="20">
    <source>
        <dbReference type="PROSITE" id="PS50024"/>
    </source>
</evidence>
<dbReference type="Gene3D" id="3.30.70.960">
    <property type="entry name" value="SEA domain"/>
    <property type="match status" value="1"/>
</dbReference>
<evidence type="ECO:0000256" key="12">
    <source>
        <dbReference type="ARBA" id="ARBA00023157"/>
    </source>
</evidence>
<feature type="domain" description="SEA" evidence="20">
    <location>
        <begin position="689"/>
        <end position="802"/>
    </location>
</feature>
<dbReference type="Proteomes" id="UP000606274">
    <property type="component" value="Unassembled WGS sequence"/>
</dbReference>
<accession>A0A8T0BQY2</accession>
<feature type="transmembrane region" description="Helical" evidence="19">
    <location>
        <begin position="891"/>
        <end position="916"/>
    </location>
</feature>
<keyword evidence="12 18" id="KW-1015">Disulfide bond</keyword>
<evidence type="ECO:0000256" key="4">
    <source>
        <dbReference type="ARBA" id="ARBA00022530"/>
    </source>
</evidence>
<dbReference type="AlphaFoldDB" id="A0A8T0BQY2"/>
<evidence type="ECO:0000256" key="6">
    <source>
        <dbReference type="ARBA" id="ARBA00022674"/>
    </source>
</evidence>
<evidence type="ECO:0000256" key="9">
    <source>
        <dbReference type="ARBA" id="ARBA00022737"/>
    </source>
</evidence>
<keyword evidence="9" id="KW-0677">Repeat</keyword>
<dbReference type="Pfam" id="PF01390">
    <property type="entry name" value="SEA"/>
    <property type="match status" value="1"/>
</dbReference>
<dbReference type="InterPro" id="IPR000742">
    <property type="entry name" value="EGF"/>
</dbReference>